<comment type="caution">
    <text evidence="13">Lacks conserved residue(s) required for the propagation of feature annotation.</text>
</comment>
<reference evidence="17" key="1">
    <citation type="journal article" date="2020" name="Stud. Mycol.">
        <title>101 Dothideomycetes genomes: a test case for predicting lifestyles and emergence of pathogens.</title>
        <authorList>
            <person name="Haridas S."/>
            <person name="Albert R."/>
            <person name="Binder M."/>
            <person name="Bloem J."/>
            <person name="Labutti K."/>
            <person name="Salamov A."/>
            <person name="Andreopoulos B."/>
            <person name="Baker S."/>
            <person name="Barry K."/>
            <person name="Bills G."/>
            <person name="Bluhm B."/>
            <person name="Cannon C."/>
            <person name="Castanera R."/>
            <person name="Culley D."/>
            <person name="Daum C."/>
            <person name="Ezra D."/>
            <person name="Gonzalez J."/>
            <person name="Henrissat B."/>
            <person name="Kuo A."/>
            <person name="Liang C."/>
            <person name="Lipzen A."/>
            <person name="Lutzoni F."/>
            <person name="Magnuson J."/>
            <person name="Mondo S."/>
            <person name="Nolan M."/>
            <person name="Ohm R."/>
            <person name="Pangilinan J."/>
            <person name="Park H.-J."/>
            <person name="Ramirez L."/>
            <person name="Alfaro M."/>
            <person name="Sun H."/>
            <person name="Tritt A."/>
            <person name="Yoshinaga Y."/>
            <person name="Zwiers L.-H."/>
            <person name="Turgeon B."/>
            <person name="Goodwin S."/>
            <person name="Spatafora J."/>
            <person name="Crous P."/>
            <person name="Grigoriev I."/>
        </authorList>
    </citation>
    <scope>NUCLEOTIDE SEQUENCE</scope>
    <source>
        <strain evidence="17">CBS 113979</strain>
    </source>
</reference>
<dbReference type="Proteomes" id="UP000800041">
    <property type="component" value="Unassembled WGS sequence"/>
</dbReference>
<dbReference type="GO" id="GO:0046872">
    <property type="term" value="F:metal ion binding"/>
    <property type="evidence" value="ECO:0007669"/>
    <property type="project" value="UniProtKB-UniRule"/>
</dbReference>
<evidence type="ECO:0000256" key="14">
    <source>
        <dbReference type="SAM" id="MobiDB-lite"/>
    </source>
</evidence>
<feature type="region of interest" description="Disordered" evidence="14">
    <location>
        <begin position="304"/>
        <end position="325"/>
    </location>
</feature>
<evidence type="ECO:0000256" key="11">
    <source>
        <dbReference type="ARBA" id="ARBA00023157"/>
    </source>
</evidence>
<feature type="compositionally biased region" description="Polar residues" evidence="14">
    <location>
        <begin position="540"/>
        <end position="565"/>
    </location>
</feature>
<evidence type="ECO:0000256" key="7">
    <source>
        <dbReference type="ARBA" id="ARBA00022692"/>
    </source>
</evidence>
<feature type="region of interest" description="Disordered" evidence="14">
    <location>
        <begin position="357"/>
        <end position="690"/>
    </location>
</feature>
<feature type="compositionally biased region" description="Acidic residues" evidence="14">
    <location>
        <begin position="566"/>
        <end position="577"/>
    </location>
</feature>
<dbReference type="GO" id="GO:0005576">
    <property type="term" value="C:extracellular region"/>
    <property type="evidence" value="ECO:0007669"/>
    <property type="project" value="UniProtKB-SubCell"/>
</dbReference>
<protein>
    <recommendedName>
        <fullName evidence="16">CFEM domain-containing protein</fullName>
    </recommendedName>
</protein>
<keyword evidence="7 15" id="KW-0812">Transmembrane</keyword>
<keyword evidence="18" id="KW-1185">Reference proteome</keyword>
<evidence type="ECO:0000313" key="18">
    <source>
        <dbReference type="Proteomes" id="UP000800041"/>
    </source>
</evidence>
<keyword evidence="9 15" id="KW-1133">Transmembrane helix</keyword>
<evidence type="ECO:0000256" key="8">
    <source>
        <dbReference type="ARBA" id="ARBA00022729"/>
    </source>
</evidence>
<keyword evidence="12" id="KW-0449">Lipoprotein</keyword>
<evidence type="ECO:0000259" key="16">
    <source>
        <dbReference type="PROSITE" id="PS52012"/>
    </source>
</evidence>
<feature type="compositionally biased region" description="Polar residues" evidence="14">
    <location>
        <begin position="398"/>
        <end position="410"/>
    </location>
</feature>
<feature type="domain" description="CFEM" evidence="16">
    <location>
        <begin position="11"/>
        <end position="132"/>
    </location>
</feature>
<keyword evidence="5" id="KW-0964">Secreted</keyword>
<dbReference type="InterPro" id="IPR051694">
    <property type="entry name" value="Immunoregulatory_rcpt-like"/>
</dbReference>
<keyword evidence="10 15" id="KW-0472">Membrane</keyword>
<evidence type="ECO:0000256" key="9">
    <source>
        <dbReference type="ARBA" id="ARBA00022989"/>
    </source>
</evidence>
<feature type="compositionally biased region" description="Low complexity" evidence="14">
    <location>
        <begin position="617"/>
        <end position="637"/>
    </location>
</feature>
<keyword evidence="13" id="KW-0479">Metal-binding</keyword>
<evidence type="ECO:0000256" key="6">
    <source>
        <dbReference type="ARBA" id="ARBA00022622"/>
    </source>
</evidence>
<comment type="similarity">
    <text evidence="4">Belongs to the RBT5 family.</text>
</comment>
<keyword evidence="8" id="KW-0732">Signal</keyword>
<feature type="binding site" description="axial binding residue" evidence="13">
    <location>
        <position position="62"/>
    </location>
    <ligand>
        <name>heme</name>
        <dbReference type="ChEBI" id="CHEBI:30413"/>
    </ligand>
    <ligandPart>
        <name>Fe</name>
        <dbReference type="ChEBI" id="CHEBI:18248"/>
    </ligandPart>
</feature>
<evidence type="ECO:0000256" key="5">
    <source>
        <dbReference type="ARBA" id="ARBA00022525"/>
    </source>
</evidence>
<comment type="subcellular location">
    <subcellularLocation>
        <location evidence="2">Membrane</location>
        <topology evidence="2">Lipid-anchor</topology>
        <topology evidence="2">GPI-anchor</topology>
    </subcellularLocation>
    <subcellularLocation>
        <location evidence="1">Membrane</location>
        <topology evidence="1">Single-pass membrane protein</topology>
    </subcellularLocation>
    <subcellularLocation>
        <location evidence="3">Secreted</location>
    </subcellularLocation>
</comment>
<dbReference type="InterPro" id="IPR008427">
    <property type="entry name" value="Extracellular_membr_CFEM_dom"/>
</dbReference>
<feature type="compositionally biased region" description="Polar residues" evidence="14">
    <location>
        <begin position="644"/>
        <end position="659"/>
    </location>
</feature>
<feature type="transmembrane region" description="Helical" evidence="15">
    <location>
        <begin position="191"/>
        <end position="214"/>
    </location>
</feature>
<dbReference type="OrthoDB" id="3946741at2759"/>
<sequence>MLPVSWKRFYIIASSTASVSAQQASSILPLSLQNSLPPCAWSCLSDFLASQYPSSPCSESGDLTCLCSQYGTSGFTLGEGSFLCEKTSCGSLDSSVVASAYNICKARKGAVVPTHQTLTITTTSSPTPPTSTKTSTTPITTMTPAPITTTPSTSLLTATGTPSVPSSSATPTPTSEAASSTPPHKMETSQIAGIVVACLASLILAVGLAAFIASMRRRRMQKRRDMEIAMEKASFDHQRTDNSFDNYFRHGNGSRPGNGFEWTAVKHTGPVPPYEFSQTRNWPAYYPVRPEDVGLAISPETQRAVEPTTQRDPNAPSPLLPQVSQRSIRAVPTMTGSAPKPMVGPPILLPQNLKPVHAREPQAARPQSDATEFEEDSLPSLGGSSSSSNPVWPLPPSGSSRSNQQPQGESPRSAKSDRKSKLPSLRISIPSFPSPSNSLRSQQPQPHPTYLAYNPANYQNDNGPRVPSSVYSQATSIPRAKSTARSIPAAPLTSGSVNSQRPSPRLITIPPPPSSAPPATTVPKDVEPSYPYRPTYINPPATQQTAPNITLTRHTSYRSNASETSFETDDDDPTPPEDDAKRHQLRLSPVAEAPTPLSALGSNAVKYPKIPRQSNQSVPRSPPVAASPARSMARSPSGTPGMLSPTTIASQTPTASTSVSKERYNSGKAKSPSQRRPEARIPFQNSKRTT</sequence>
<name>A0A6G1HA37_9PEZI</name>
<dbReference type="PANTHER" id="PTHR15549:SF26">
    <property type="entry name" value="AXIAL BUDDING PATTERN PROTEIN 2-RELATED"/>
    <property type="match status" value="1"/>
</dbReference>
<evidence type="ECO:0000256" key="12">
    <source>
        <dbReference type="ARBA" id="ARBA00023288"/>
    </source>
</evidence>
<evidence type="ECO:0000313" key="17">
    <source>
        <dbReference type="EMBL" id="KAF1989924.1"/>
    </source>
</evidence>
<evidence type="ECO:0000256" key="4">
    <source>
        <dbReference type="ARBA" id="ARBA00010031"/>
    </source>
</evidence>
<keyword evidence="6" id="KW-0325">Glycoprotein</keyword>
<keyword evidence="13" id="KW-0349">Heme</keyword>
<feature type="compositionally biased region" description="Low complexity" evidence="14">
    <location>
        <begin position="422"/>
        <end position="439"/>
    </location>
</feature>
<dbReference type="PROSITE" id="PS52012">
    <property type="entry name" value="CFEM"/>
    <property type="match status" value="1"/>
</dbReference>
<evidence type="ECO:0000256" key="1">
    <source>
        <dbReference type="ARBA" id="ARBA00004167"/>
    </source>
</evidence>
<dbReference type="EMBL" id="ML977143">
    <property type="protein sequence ID" value="KAF1989924.1"/>
    <property type="molecule type" value="Genomic_DNA"/>
</dbReference>
<keyword evidence="11" id="KW-1015">Disulfide bond</keyword>
<gene>
    <name evidence="17" type="ORF">K402DRAFT_243517</name>
</gene>
<dbReference type="PANTHER" id="PTHR15549">
    <property type="entry name" value="PAIRED IMMUNOGLOBULIN-LIKE TYPE 2 RECEPTOR"/>
    <property type="match status" value="1"/>
</dbReference>
<feature type="region of interest" description="Disordered" evidence="14">
    <location>
        <begin position="120"/>
        <end position="185"/>
    </location>
</feature>
<evidence type="ECO:0000256" key="2">
    <source>
        <dbReference type="ARBA" id="ARBA00004589"/>
    </source>
</evidence>
<dbReference type="GO" id="GO:0098552">
    <property type="term" value="C:side of membrane"/>
    <property type="evidence" value="ECO:0007669"/>
    <property type="project" value="UniProtKB-KW"/>
</dbReference>
<evidence type="ECO:0000256" key="15">
    <source>
        <dbReference type="SAM" id="Phobius"/>
    </source>
</evidence>
<evidence type="ECO:0000256" key="13">
    <source>
        <dbReference type="PROSITE-ProRule" id="PRU01356"/>
    </source>
</evidence>
<proteinExistence type="inferred from homology"/>
<keyword evidence="13" id="KW-0408">Iron</keyword>
<accession>A0A6G1HA37</accession>
<organism evidence="17 18">
    <name type="scientific">Aulographum hederae CBS 113979</name>
    <dbReference type="NCBI Taxonomy" id="1176131"/>
    <lineage>
        <taxon>Eukaryota</taxon>
        <taxon>Fungi</taxon>
        <taxon>Dikarya</taxon>
        <taxon>Ascomycota</taxon>
        <taxon>Pezizomycotina</taxon>
        <taxon>Dothideomycetes</taxon>
        <taxon>Pleosporomycetidae</taxon>
        <taxon>Aulographales</taxon>
        <taxon>Aulographaceae</taxon>
    </lineage>
</organism>
<feature type="compositionally biased region" description="Low complexity" evidence="14">
    <location>
        <begin position="378"/>
        <end position="391"/>
    </location>
</feature>
<dbReference type="GO" id="GO:0071944">
    <property type="term" value="C:cell periphery"/>
    <property type="evidence" value="ECO:0007669"/>
    <property type="project" value="UniProtKB-ARBA"/>
</dbReference>
<evidence type="ECO:0000256" key="3">
    <source>
        <dbReference type="ARBA" id="ARBA00004613"/>
    </source>
</evidence>
<keyword evidence="6" id="KW-0336">GPI-anchor</keyword>
<evidence type="ECO:0000256" key="10">
    <source>
        <dbReference type="ARBA" id="ARBA00023136"/>
    </source>
</evidence>
<feature type="compositionally biased region" description="Low complexity" evidence="14">
    <location>
        <begin position="120"/>
        <end position="183"/>
    </location>
</feature>
<dbReference type="AlphaFoldDB" id="A0A6G1HA37"/>